<dbReference type="InterPro" id="IPR015815">
    <property type="entry name" value="HIBADH-related"/>
</dbReference>
<dbReference type="Gene3D" id="3.40.50.720">
    <property type="entry name" value="NAD(P)-binding Rossmann-like Domain"/>
    <property type="match status" value="1"/>
</dbReference>
<dbReference type="PANTHER" id="PTHR43580:SF2">
    <property type="entry name" value="CYTOKINE-LIKE NUCLEAR FACTOR N-PAC"/>
    <property type="match status" value="1"/>
</dbReference>
<gene>
    <name evidence="7" type="ORF">FH965_04255</name>
</gene>
<dbReference type="InterPro" id="IPR013328">
    <property type="entry name" value="6PGD_dom2"/>
</dbReference>
<evidence type="ECO:0000256" key="3">
    <source>
        <dbReference type="ARBA" id="ARBA00023027"/>
    </source>
</evidence>
<evidence type="ECO:0000313" key="8">
    <source>
        <dbReference type="Proteomes" id="UP000316806"/>
    </source>
</evidence>
<dbReference type="EMBL" id="CP040916">
    <property type="protein sequence ID" value="QDQ09868.1"/>
    <property type="molecule type" value="Genomic_DNA"/>
</dbReference>
<dbReference type="Pfam" id="PF14833">
    <property type="entry name" value="NAD_binding_11"/>
    <property type="match status" value="1"/>
</dbReference>
<name>A0A516R2H5_STRST</name>
<proteinExistence type="inferred from homology"/>
<dbReference type="InterPro" id="IPR036291">
    <property type="entry name" value="NAD(P)-bd_dom_sf"/>
</dbReference>
<dbReference type="AlphaFoldDB" id="A0A516R2H5"/>
<dbReference type="Pfam" id="PF03446">
    <property type="entry name" value="NAD_binding_2"/>
    <property type="match status" value="1"/>
</dbReference>
<dbReference type="SUPFAM" id="SSF48179">
    <property type="entry name" value="6-phosphogluconate dehydrogenase C-terminal domain-like"/>
    <property type="match status" value="1"/>
</dbReference>
<dbReference type="GO" id="GO:0016491">
    <property type="term" value="F:oxidoreductase activity"/>
    <property type="evidence" value="ECO:0007669"/>
    <property type="project" value="UniProtKB-KW"/>
</dbReference>
<feature type="domain" description="6-phosphogluconate dehydrogenase NADP-binding" evidence="5">
    <location>
        <begin position="19"/>
        <end position="171"/>
    </location>
</feature>
<dbReference type="InterPro" id="IPR002204">
    <property type="entry name" value="3-OH-isobutyrate_DH-rel_CS"/>
</dbReference>
<keyword evidence="2" id="KW-0560">Oxidoreductase</keyword>
<organism evidence="7 8">
    <name type="scientific">Streptomyces spectabilis</name>
    <dbReference type="NCBI Taxonomy" id="68270"/>
    <lineage>
        <taxon>Bacteria</taxon>
        <taxon>Bacillati</taxon>
        <taxon>Actinomycetota</taxon>
        <taxon>Actinomycetes</taxon>
        <taxon>Kitasatosporales</taxon>
        <taxon>Streptomycetaceae</taxon>
        <taxon>Streptomyces</taxon>
    </lineage>
</organism>
<feature type="domain" description="3-hydroxyisobutyrate dehydrogenase-like NAD-binding" evidence="6">
    <location>
        <begin position="185"/>
        <end position="300"/>
    </location>
</feature>
<feature type="active site" evidence="4">
    <location>
        <position position="187"/>
    </location>
</feature>
<dbReference type="InterPro" id="IPR006115">
    <property type="entry name" value="6PGDH_NADP-bd"/>
</dbReference>
<dbReference type="GO" id="GO:0051287">
    <property type="term" value="F:NAD binding"/>
    <property type="evidence" value="ECO:0007669"/>
    <property type="project" value="InterPro"/>
</dbReference>
<evidence type="ECO:0000256" key="4">
    <source>
        <dbReference type="PIRSR" id="PIRSR000103-1"/>
    </source>
</evidence>
<dbReference type="GO" id="GO:0016054">
    <property type="term" value="P:organic acid catabolic process"/>
    <property type="evidence" value="ECO:0007669"/>
    <property type="project" value="UniProtKB-ARBA"/>
</dbReference>
<dbReference type="RefSeq" id="WP_144001444.1">
    <property type="nucleotide sequence ID" value="NZ_CP040916.1"/>
</dbReference>
<dbReference type="Gene3D" id="1.10.1040.10">
    <property type="entry name" value="N-(1-d-carboxylethyl)-l-norvaline Dehydrogenase, domain 2"/>
    <property type="match status" value="1"/>
</dbReference>
<evidence type="ECO:0000259" key="5">
    <source>
        <dbReference type="Pfam" id="PF03446"/>
    </source>
</evidence>
<dbReference type="GO" id="GO:0050661">
    <property type="term" value="F:NADP binding"/>
    <property type="evidence" value="ECO:0007669"/>
    <property type="project" value="InterPro"/>
</dbReference>
<dbReference type="PIRSF" id="PIRSF000103">
    <property type="entry name" value="HIBADH"/>
    <property type="match status" value="1"/>
</dbReference>
<comment type="similarity">
    <text evidence="1">Belongs to the HIBADH-related family.</text>
</comment>
<dbReference type="InterPro" id="IPR008927">
    <property type="entry name" value="6-PGluconate_DH-like_C_sf"/>
</dbReference>
<dbReference type="InterPro" id="IPR051265">
    <property type="entry name" value="HIBADH-related_NP60_sf"/>
</dbReference>
<keyword evidence="3" id="KW-0520">NAD</keyword>
<accession>A0A516R2H5</accession>
<dbReference type="SUPFAM" id="SSF51735">
    <property type="entry name" value="NAD(P)-binding Rossmann-fold domains"/>
    <property type="match status" value="1"/>
</dbReference>
<protein>
    <submittedName>
        <fullName evidence="7">NAD(P)-dependent oxidoreductase</fullName>
    </submittedName>
</protein>
<dbReference type="InterPro" id="IPR029154">
    <property type="entry name" value="HIBADH-like_NADP-bd"/>
</dbReference>
<dbReference type="PANTHER" id="PTHR43580">
    <property type="entry name" value="OXIDOREDUCTASE GLYR1-RELATED"/>
    <property type="match status" value="1"/>
</dbReference>
<dbReference type="PROSITE" id="PS00895">
    <property type="entry name" value="3_HYDROXYISOBUT_DH"/>
    <property type="match status" value="1"/>
</dbReference>
<dbReference type="Proteomes" id="UP000316806">
    <property type="component" value="Chromosome"/>
</dbReference>
<reference evidence="7 8" key="1">
    <citation type="journal article" date="2019" name="J. Ind. Microbiol. Biotechnol.">
        <title>The complete genomic sequence of Streptomyces spectabilis NRRL-2792 and identification of secondary metabolite biosynthetic gene clusters.</title>
        <authorList>
            <person name="Sinha A."/>
            <person name="Phillips-Salemka S."/>
            <person name="Niraula T.A."/>
            <person name="Short K.A."/>
            <person name="Niraula N.P."/>
        </authorList>
    </citation>
    <scope>NUCLEOTIDE SEQUENCE [LARGE SCALE GENOMIC DNA]</scope>
    <source>
        <strain evidence="7 8">NRRL 2792</strain>
    </source>
</reference>
<evidence type="ECO:0000256" key="2">
    <source>
        <dbReference type="ARBA" id="ARBA00023002"/>
    </source>
</evidence>
<evidence type="ECO:0000313" key="7">
    <source>
        <dbReference type="EMBL" id="QDQ09868.1"/>
    </source>
</evidence>
<evidence type="ECO:0000256" key="1">
    <source>
        <dbReference type="ARBA" id="ARBA00009080"/>
    </source>
</evidence>
<evidence type="ECO:0000259" key="6">
    <source>
        <dbReference type="Pfam" id="PF14833"/>
    </source>
</evidence>
<sequence>MTAVIAVAEGPEHGGARVDVGFIGLGVMGQPMALRLAGSGAELIVWSRRAATCEPLRAAGAHVAADPAEVFRKAPVVILMLAHGDAIDAVLGRGTPDFAARVADRTVVHMGTTSPEYSQGLEADVRAAGGRYVEAPVSGSREPAEAGRLVAMLAGEPAAVEAVRPLLGPLCHEEFVCGPVPNALVMKLAVNLFLITTVTGLAESFHFAERHGLDTRRFLQVLDAGPMASGVSRMKAPKLLARDFGVQAAARDVLMNNQLVAAAARTTGVASPLLDVCHSLYADTVALGHGEADMVAVLRAVEARTEQLSGADSRSAPRPR</sequence>